<keyword evidence="4" id="KW-0808">Transferase</keyword>
<dbReference type="GO" id="GO:0009307">
    <property type="term" value="P:DNA restriction-modification system"/>
    <property type="evidence" value="ECO:0007669"/>
    <property type="project" value="UniProtKB-KW"/>
</dbReference>
<keyword evidence="9" id="KW-1185">Reference proteome</keyword>
<dbReference type="EC" id="2.1.1.113" evidence="2"/>
<gene>
    <name evidence="8" type="ORF">HPA02_15990</name>
</gene>
<dbReference type="GO" id="GO:0015667">
    <property type="term" value="F:site-specific DNA-methyltransferase (cytosine-N4-specific) activity"/>
    <property type="evidence" value="ECO:0007669"/>
    <property type="project" value="UniProtKB-EC"/>
</dbReference>
<dbReference type="InterPro" id="IPR017985">
    <property type="entry name" value="MeTrfase_CN4_CS"/>
</dbReference>
<dbReference type="Proteomes" id="UP000321275">
    <property type="component" value="Unassembled WGS sequence"/>
</dbReference>
<sequence>MATSIHFPASQEPDGQRKVLRLRVNDADENIQRQIATLSSLEIRELLGVTSYEELRLKAEKEMRSVNSQVLSILRKSFNNKKLDKKNSSMARAGTYSGGRGDFFHDLFPYLEAFSPQFVEDLAKKYKSDARIILDPFGGCGTTPLTFTSNNEGRKAYYCEINPVMQRVIELKEFFRNLSEKKRSKLKEDIGKLSDSFYENFSFVCEDDLIKDSYRKVFEGSDIFEDSTLSQVLKLKTEIIKLQCTNEPLGNALEIATLSSLVPASNMQRAGDLRRKRPKERERISADIYYHVRLALEKIASGISDFSSQEKMSILLTSDSRGLSSIPTVNADIVITSPPYLNGTNYFRNTKVELWFLGAIKEKGDLGILRDKAITAGINDVRGIRSKQNPSGLAFESLSECLKGLDEHAYDRRIPKMVRWYAHDLNQALSGTIFHLKSGGTIAIDIGDSVYSNIKVPTDKLVAEILENNGCRIVENLLVRERMSRSGQKVKQVCIVAVKEKERSAERYFDKQSSSWVAFRKKVSGLSDAYKKRNWGHSSHSLCSYQGKLKPAIGNFLVDSFVPSEGKFLDPFSGVGTIPFEGALAGKKSYGFDLSPAGVAISRAKVWAPRDEEVKSYFLQLCNYVEKNAGRQSFNQWLPDFNKNLVEYYHEDTLREILAAREWFALNHPWNQPVSLLLACTMHVLHGNRPYALSRRSHPVTPFSPTGDFLYKSLKEKVWQKVSKVLGSELPENFVDGKIFETDATKCWPEEVDGLDAVITSPPFFASTRFYSANWIRLWFSGWGEFDFKAGGKQFLETKQLTDFACYDNIFRQSKERLKEDGVLLLHLGKSNKCDMADVLSKRAKYWFSSSEVFDEDVAHCESHGISDKGGVTDHQYLLLY</sequence>
<dbReference type="OrthoDB" id="3197274at2"/>
<evidence type="ECO:0000256" key="5">
    <source>
        <dbReference type="ARBA" id="ARBA00022691"/>
    </source>
</evidence>
<dbReference type="AlphaFoldDB" id="A0A510X7A0"/>
<dbReference type="EMBL" id="BJUK01000014">
    <property type="protein sequence ID" value="GEK47316.1"/>
    <property type="molecule type" value="Genomic_DNA"/>
</dbReference>
<comment type="catalytic activity">
    <reaction evidence="7">
        <text>a 2'-deoxycytidine in DNA + S-adenosyl-L-methionine = an N(4)-methyl-2'-deoxycytidine in DNA + S-adenosyl-L-homocysteine + H(+)</text>
        <dbReference type="Rhea" id="RHEA:16857"/>
        <dbReference type="Rhea" id="RHEA-COMP:11369"/>
        <dbReference type="Rhea" id="RHEA-COMP:13674"/>
        <dbReference type="ChEBI" id="CHEBI:15378"/>
        <dbReference type="ChEBI" id="CHEBI:57856"/>
        <dbReference type="ChEBI" id="CHEBI:59789"/>
        <dbReference type="ChEBI" id="CHEBI:85452"/>
        <dbReference type="ChEBI" id="CHEBI:137933"/>
        <dbReference type="EC" id="2.1.1.113"/>
    </reaction>
</comment>
<dbReference type="RefSeq" id="WP_146802636.1">
    <property type="nucleotide sequence ID" value="NZ_BJUK01000014.1"/>
</dbReference>
<protein>
    <recommendedName>
        <fullName evidence="2">site-specific DNA-methyltransferase (cytosine-N(4)-specific)</fullName>
        <ecNumber evidence="2">2.1.1.113</ecNumber>
    </recommendedName>
</protein>
<evidence type="ECO:0000256" key="3">
    <source>
        <dbReference type="ARBA" id="ARBA00022603"/>
    </source>
</evidence>
<comment type="caution">
    <text evidence="8">The sequence shown here is derived from an EMBL/GenBank/DDBJ whole genome shotgun (WGS) entry which is preliminary data.</text>
</comment>
<comment type="similarity">
    <text evidence="1">Belongs to the N(4)/N(6)-methyltransferase family. N(4) subfamily.</text>
</comment>
<dbReference type="Gene3D" id="3.40.50.150">
    <property type="entry name" value="Vaccinia Virus protein VP39"/>
    <property type="match status" value="2"/>
</dbReference>
<keyword evidence="5" id="KW-0949">S-adenosyl-L-methionine</keyword>
<evidence type="ECO:0000256" key="4">
    <source>
        <dbReference type="ARBA" id="ARBA00022679"/>
    </source>
</evidence>
<dbReference type="GO" id="GO:0003677">
    <property type="term" value="F:DNA binding"/>
    <property type="evidence" value="ECO:0007669"/>
    <property type="project" value="InterPro"/>
</dbReference>
<proteinExistence type="inferred from homology"/>
<evidence type="ECO:0000256" key="2">
    <source>
        <dbReference type="ARBA" id="ARBA00012185"/>
    </source>
</evidence>
<dbReference type="GO" id="GO:0032259">
    <property type="term" value="P:methylation"/>
    <property type="evidence" value="ECO:0007669"/>
    <property type="project" value="UniProtKB-KW"/>
</dbReference>
<evidence type="ECO:0000313" key="9">
    <source>
        <dbReference type="Proteomes" id="UP000321275"/>
    </source>
</evidence>
<dbReference type="PROSITE" id="PS00093">
    <property type="entry name" value="N4_MTASE"/>
    <property type="match status" value="1"/>
</dbReference>
<evidence type="ECO:0000256" key="1">
    <source>
        <dbReference type="ARBA" id="ARBA00010203"/>
    </source>
</evidence>
<evidence type="ECO:0000256" key="7">
    <source>
        <dbReference type="ARBA" id="ARBA00049120"/>
    </source>
</evidence>
<evidence type="ECO:0000256" key="6">
    <source>
        <dbReference type="ARBA" id="ARBA00022747"/>
    </source>
</evidence>
<organism evidence="8 9">
    <name type="scientific">Bisbaumannia pacifica</name>
    <dbReference type="NCBI Taxonomy" id="77098"/>
    <lineage>
        <taxon>Bacteria</taxon>
        <taxon>Pseudomonadati</taxon>
        <taxon>Pseudomonadota</taxon>
        <taxon>Gammaproteobacteria</taxon>
        <taxon>Oceanospirillales</taxon>
        <taxon>Halomonadaceae</taxon>
        <taxon>Bisbaumannia</taxon>
    </lineage>
</organism>
<keyword evidence="6" id="KW-0680">Restriction system</keyword>
<dbReference type="SUPFAM" id="SSF53335">
    <property type="entry name" value="S-adenosyl-L-methionine-dependent methyltransferases"/>
    <property type="match status" value="3"/>
</dbReference>
<evidence type="ECO:0000313" key="8">
    <source>
        <dbReference type="EMBL" id="GEK47316.1"/>
    </source>
</evidence>
<reference evidence="8 9" key="1">
    <citation type="submission" date="2019-07" db="EMBL/GenBank/DDBJ databases">
        <title>Whole genome shotgun sequence of Halomonas pacifica NBRC 102220.</title>
        <authorList>
            <person name="Hosoyama A."/>
            <person name="Uohara A."/>
            <person name="Ohji S."/>
            <person name="Ichikawa N."/>
        </authorList>
    </citation>
    <scope>NUCLEOTIDE SEQUENCE [LARGE SCALE GENOMIC DNA]</scope>
    <source>
        <strain evidence="8 9">NBRC 102220</strain>
    </source>
</reference>
<dbReference type="InterPro" id="IPR029063">
    <property type="entry name" value="SAM-dependent_MTases_sf"/>
</dbReference>
<accession>A0A510X7A0</accession>
<name>A0A510X7A0_9GAMM</name>
<keyword evidence="3" id="KW-0489">Methyltransferase</keyword>